<evidence type="ECO:0000256" key="2">
    <source>
        <dbReference type="ARBA" id="ARBA00022741"/>
    </source>
</evidence>
<dbReference type="Gene3D" id="3.90.640.10">
    <property type="entry name" value="Actin, Chain A, domain 4"/>
    <property type="match status" value="1"/>
</dbReference>
<dbReference type="SUPFAM" id="SSF100920">
    <property type="entry name" value="Heat shock protein 70kD (HSP70), peptide-binding domain"/>
    <property type="match status" value="1"/>
</dbReference>
<organism evidence="5">
    <name type="scientific">Oikopleura dioica</name>
    <name type="common">Tunicate</name>
    <dbReference type="NCBI Taxonomy" id="34765"/>
    <lineage>
        <taxon>Eukaryota</taxon>
        <taxon>Metazoa</taxon>
        <taxon>Chordata</taxon>
        <taxon>Tunicata</taxon>
        <taxon>Appendicularia</taxon>
        <taxon>Copelata</taxon>
        <taxon>Oikopleuridae</taxon>
        <taxon>Oikopleura</taxon>
    </lineage>
</organism>
<dbReference type="CDD" id="cd11732">
    <property type="entry name" value="ASKHA_NBD_HSP70_HSP105-110-like"/>
    <property type="match status" value="1"/>
</dbReference>
<feature type="region of interest" description="Disordered" evidence="4">
    <location>
        <begin position="780"/>
        <end position="825"/>
    </location>
</feature>
<dbReference type="InterPro" id="IPR029047">
    <property type="entry name" value="HSP70_peptide-bd_sf"/>
</dbReference>
<dbReference type="InterPro" id="IPR013126">
    <property type="entry name" value="Hsp_70_fam"/>
</dbReference>
<dbReference type="FunFam" id="3.90.640.10:FF:000004">
    <property type="entry name" value="Heat shock 70 kDa protein 4"/>
    <property type="match status" value="1"/>
</dbReference>
<feature type="region of interest" description="Disordered" evidence="4">
    <location>
        <begin position="509"/>
        <end position="565"/>
    </location>
</feature>
<dbReference type="FunFam" id="3.30.420.40:FF:000171">
    <property type="entry name" value="Heat shock 70 kDa protein 4"/>
    <property type="match status" value="2"/>
</dbReference>
<dbReference type="PRINTS" id="PR00301">
    <property type="entry name" value="HEATSHOCK70"/>
</dbReference>
<dbReference type="Gene3D" id="3.30.30.30">
    <property type="match status" value="1"/>
</dbReference>
<dbReference type="Proteomes" id="UP000011014">
    <property type="component" value="Unassembled WGS sequence"/>
</dbReference>
<dbReference type="Pfam" id="PF00012">
    <property type="entry name" value="HSP70"/>
    <property type="match status" value="1"/>
</dbReference>
<dbReference type="Gene3D" id="1.20.1270.10">
    <property type="match status" value="1"/>
</dbReference>
<evidence type="ECO:0000313" key="5">
    <source>
        <dbReference type="EMBL" id="CBY37755.1"/>
    </source>
</evidence>
<dbReference type="SUPFAM" id="SSF100934">
    <property type="entry name" value="Heat shock protein 70kD (HSP70), C-terminal subdomain"/>
    <property type="match status" value="1"/>
</dbReference>
<evidence type="ECO:0000256" key="1">
    <source>
        <dbReference type="ARBA" id="ARBA00007381"/>
    </source>
</evidence>
<proteinExistence type="inferred from homology"/>
<dbReference type="GO" id="GO:0140662">
    <property type="term" value="F:ATP-dependent protein folding chaperone"/>
    <property type="evidence" value="ECO:0007669"/>
    <property type="project" value="InterPro"/>
</dbReference>
<dbReference type="GO" id="GO:0005634">
    <property type="term" value="C:nucleus"/>
    <property type="evidence" value="ECO:0007669"/>
    <property type="project" value="TreeGrafter"/>
</dbReference>
<dbReference type="AlphaFoldDB" id="E4YQL0"/>
<dbReference type="SUPFAM" id="SSF53067">
    <property type="entry name" value="Actin-like ATPase domain"/>
    <property type="match status" value="2"/>
</dbReference>
<keyword evidence="3" id="KW-0067">ATP-binding</keyword>
<dbReference type="Gene3D" id="3.30.420.40">
    <property type="match status" value="2"/>
</dbReference>
<gene>
    <name evidence="5" type="ORF">GSOID_T00031241001</name>
</gene>
<dbReference type="PANTHER" id="PTHR45639">
    <property type="entry name" value="HSC70CB, ISOFORM G-RELATED"/>
    <property type="match status" value="1"/>
</dbReference>
<protein>
    <submittedName>
        <fullName evidence="5">Uncharacterized protein</fullName>
    </submittedName>
</protein>
<dbReference type="EMBL" id="FN655052">
    <property type="protein sequence ID" value="CBY37755.1"/>
    <property type="molecule type" value="Genomic_DNA"/>
</dbReference>
<reference evidence="5" key="1">
    <citation type="journal article" date="2010" name="Science">
        <title>Plasticity of animal genome architecture unmasked by rapid evolution of a pelagic tunicate.</title>
        <authorList>
            <person name="Denoeud F."/>
            <person name="Henriet S."/>
            <person name="Mungpakdee S."/>
            <person name="Aury J.M."/>
            <person name="Da Silva C."/>
            <person name="Brinkmann H."/>
            <person name="Mikhaleva J."/>
            <person name="Olsen L.C."/>
            <person name="Jubin C."/>
            <person name="Canestro C."/>
            <person name="Bouquet J.M."/>
            <person name="Danks G."/>
            <person name="Poulain J."/>
            <person name="Campsteijn C."/>
            <person name="Adamski M."/>
            <person name="Cross I."/>
            <person name="Yadetie F."/>
            <person name="Muffato M."/>
            <person name="Louis A."/>
            <person name="Butcher S."/>
            <person name="Tsagkogeorga G."/>
            <person name="Konrad A."/>
            <person name="Singh S."/>
            <person name="Jensen M.F."/>
            <person name="Cong E.H."/>
            <person name="Eikeseth-Otteraa H."/>
            <person name="Noel B."/>
            <person name="Anthouard V."/>
            <person name="Porcel B.M."/>
            <person name="Kachouri-Lafond R."/>
            <person name="Nishino A."/>
            <person name="Ugolini M."/>
            <person name="Chourrout P."/>
            <person name="Nishida H."/>
            <person name="Aasland R."/>
            <person name="Huzurbazar S."/>
            <person name="Westhof E."/>
            <person name="Delsuc F."/>
            <person name="Lehrach H."/>
            <person name="Reinhardt R."/>
            <person name="Weissenbach J."/>
            <person name="Roy S.W."/>
            <person name="Artiguenave F."/>
            <person name="Postlethwait J.H."/>
            <person name="Manak J.R."/>
            <person name="Thompson E.M."/>
            <person name="Jaillon O."/>
            <person name="Du Pasquier L."/>
            <person name="Boudinot P."/>
            <person name="Liberles D.A."/>
            <person name="Volff J.N."/>
            <person name="Philippe H."/>
            <person name="Lenhard B."/>
            <person name="Roest Crollius H."/>
            <person name="Wincker P."/>
            <person name="Chourrout D."/>
        </authorList>
    </citation>
    <scope>NUCLEOTIDE SEQUENCE [LARGE SCALE GENOMIC DNA]</scope>
</reference>
<dbReference type="GO" id="GO:0005524">
    <property type="term" value="F:ATP binding"/>
    <property type="evidence" value="ECO:0007669"/>
    <property type="project" value="UniProtKB-KW"/>
</dbReference>
<dbReference type="GO" id="GO:0005829">
    <property type="term" value="C:cytosol"/>
    <property type="evidence" value="ECO:0007669"/>
    <property type="project" value="TreeGrafter"/>
</dbReference>
<name>E4YQL0_OIKDI</name>
<accession>E4YQL0</accession>
<feature type="compositionally biased region" description="Basic and acidic residues" evidence="4">
    <location>
        <begin position="787"/>
        <end position="813"/>
    </location>
</feature>
<evidence type="ECO:0000256" key="4">
    <source>
        <dbReference type="SAM" id="MobiDB-lite"/>
    </source>
</evidence>
<evidence type="ECO:0000256" key="3">
    <source>
        <dbReference type="ARBA" id="ARBA00022840"/>
    </source>
</evidence>
<dbReference type="InterPro" id="IPR043129">
    <property type="entry name" value="ATPase_NBD"/>
</dbReference>
<dbReference type="FunFam" id="1.20.1270.10:FF:000002">
    <property type="entry name" value="Heat shock 70 kDa protein 4"/>
    <property type="match status" value="1"/>
</dbReference>
<feature type="compositionally biased region" description="Basic and acidic residues" evidence="4">
    <location>
        <begin position="513"/>
        <end position="563"/>
    </location>
</feature>
<dbReference type="InterPro" id="IPR029048">
    <property type="entry name" value="HSP70_C_sf"/>
</dbReference>
<comment type="similarity">
    <text evidence="1">Belongs to the heat shock protein 70 family.</text>
</comment>
<sequence length="825" mass="91592">MSVVGLDFGSQTSFCAIARQGGIEVVANEYSKRATETVVSLGDSQRYMGTAGNEKRISKIKTTVLNFKRLIGLPFEHPEVQELVNGEFPSAVKLVKDEATGLAAVDIPGEGTYTITQVAAMFLGKMKEISDTNLGRSTEDCVITCPVFYGEEQRRALNDAAVIAGLRPLQIMSETTAAALAYGIYKQDLPEAADPSRKVVFVDFGFNSLQVTTAAMNKGKLTILGSAYDKTLGGSNFDKVIWKYMNDAFIEKYKVDTTKNIRALVKLVEACEKTKKTMSANGIDIPLNLECLMDDKDVSGKINREQFHELAAPLLARIKSTLERALAVSGLKKEDLYSIEIIGGASRMPCFKEAVKTVFGLEPSTTLNTDEAAARGAALKCAILSPTFRVREFNIVDSVINEITINWAADGTGANGGELKIFDAKNSFPYTKAMTIHRKTTENFEISARLSGAEGGNKDLAKYEVSGINDLNAEEEKGKKIKLYFRMDGSALFQLSAAEQLEKYEEWVEEPVEPVKGEEKPAEDKPTEEAPKEAGDDKMETDKNESQEGDKMETDTPKEEEMKKVKKLRQRKIALAISTPFQYGNLPTSVLNKYLEIECELRSKDKEEKDKSDARNALEELGYAIRDRLYAKYDGYVQEEEKSNLSKTCDELEDWLYGDGEDQAKGVYVERKSVLEALIQPIENRVMEFVKRPVALEKLTATLNKYQKICGEVEAQVPESKYLHLAPEDIKKMNDALGEGWGFFNRTQSALKGVEKYQDASVTAFDIESKSNYIENLCKPIANKKPPKVEPPKEDEKKDGPAAEEKKDEKMEADPVPANTNDDLD</sequence>
<dbReference type="Gene3D" id="2.60.34.10">
    <property type="entry name" value="Substrate Binding Domain Of DNAk, Chain A, domain 1"/>
    <property type="match status" value="1"/>
</dbReference>
<dbReference type="PANTHER" id="PTHR45639:SF4">
    <property type="entry name" value="HSC70CB, ISOFORM G"/>
    <property type="match status" value="1"/>
</dbReference>
<keyword evidence="2" id="KW-0547">Nucleotide-binding</keyword>